<dbReference type="GO" id="GO:0003747">
    <property type="term" value="F:translation release factor activity"/>
    <property type="evidence" value="ECO:0007669"/>
    <property type="project" value="InterPro"/>
</dbReference>
<evidence type="ECO:0000313" key="5">
    <source>
        <dbReference type="Proteomes" id="UP000051934"/>
    </source>
</evidence>
<evidence type="ECO:0000256" key="1">
    <source>
        <dbReference type="ARBA" id="ARBA00010835"/>
    </source>
</evidence>
<dbReference type="SUPFAM" id="SSF75620">
    <property type="entry name" value="Release factor"/>
    <property type="match status" value="1"/>
</dbReference>
<evidence type="ECO:0000259" key="3">
    <source>
        <dbReference type="PROSITE" id="PS00745"/>
    </source>
</evidence>
<dbReference type="PANTHER" id="PTHR47814">
    <property type="entry name" value="PEPTIDYL-TRNA HYDROLASE ARFB"/>
    <property type="match status" value="1"/>
</dbReference>
<feature type="domain" description="Prokaryotic-type class I peptide chain release factors" evidence="3">
    <location>
        <begin position="15"/>
        <end position="31"/>
    </location>
</feature>
<proteinExistence type="inferred from homology"/>
<dbReference type="Proteomes" id="UP000051934">
    <property type="component" value="Unassembled WGS sequence"/>
</dbReference>
<organism evidence="4 5">
    <name type="scientific">OM182 bacterium BACL3 MAG-120507-bin80</name>
    <dbReference type="NCBI Taxonomy" id="1655577"/>
    <lineage>
        <taxon>Bacteria</taxon>
        <taxon>Pseudomonadati</taxon>
        <taxon>Pseudomonadota</taxon>
        <taxon>Gammaproteobacteria</taxon>
        <taxon>OMG group</taxon>
        <taxon>OM182 clade</taxon>
    </lineage>
</organism>
<feature type="region of interest" description="Disordered" evidence="2">
    <location>
        <begin position="96"/>
        <end position="133"/>
    </location>
</feature>
<reference evidence="4 5" key="1">
    <citation type="submission" date="2015-10" db="EMBL/GenBank/DDBJ databases">
        <title>Metagenome-Assembled Genomes uncover a global brackish microbiome.</title>
        <authorList>
            <person name="Hugerth L.W."/>
            <person name="Larsson J."/>
            <person name="Alneberg J."/>
            <person name="Lindh M.V."/>
            <person name="Legrand C."/>
            <person name="Pinhassi J."/>
            <person name="Andersson A.F."/>
        </authorList>
    </citation>
    <scope>NUCLEOTIDE SEQUENCE [LARGE SCALE GENOMIC DNA]</scope>
    <source>
        <strain evidence="4">BACL4 MAG-120507-bin80</strain>
    </source>
</reference>
<sequence length="133" mass="14838">MREIKESEVEFSAMRASGPGGQNVNKVSTAVQLRFDFLRARLSEAQRELIKGTRDARIISSGEIVIKAQRFRSQEKNKQDALSRLNALLDKATTVKPARLATQPTRGAKERRLEAKRNTSGKKSGRGSVRDLD</sequence>
<dbReference type="InterPro" id="IPR045853">
    <property type="entry name" value="Pep_chain_release_fac_I_sf"/>
</dbReference>
<dbReference type="GO" id="GO:0043022">
    <property type="term" value="F:ribosome binding"/>
    <property type="evidence" value="ECO:0007669"/>
    <property type="project" value="TreeGrafter"/>
</dbReference>
<accession>A0A0R2SJ95</accession>
<dbReference type="Pfam" id="PF00472">
    <property type="entry name" value="RF-1"/>
    <property type="match status" value="1"/>
</dbReference>
<dbReference type="GO" id="GO:0072344">
    <property type="term" value="P:rescue of stalled ribosome"/>
    <property type="evidence" value="ECO:0007669"/>
    <property type="project" value="TreeGrafter"/>
</dbReference>
<name>A0A0R2SJ95_9GAMM</name>
<evidence type="ECO:0000313" key="4">
    <source>
        <dbReference type="EMBL" id="KRO73394.1"/>
    </source>
</evidence>
<dbReference type="NCBIfam" id="NF006718">
    <property type="entry name" value="PRK09256.1"/>
    <property type="match status" value="1"/>
</dbReference>
<dbReference type="GO" id="GO:0004045">
    <property type="term" value="F:peptidyl-tRNA hydrolase activity"/>
    <property type="evidence" value="ECO:0007669"/>
    <property type="project" value="TreeGrafter"/>
</dbReference>
<dbReference type="EMBL" id="LIBB01000004">
    <property type="protein sequence ID" value="KRO73394.1"/>
    <property type="molecule type" value="Genomic_DNA"/>
</dbReference>
<feature type="region of interest" description="Disordered" evidence="2">
    <location>
        <begin position="1"/>
        <end position="24"/>
    </location>
</feature>
<dbReference type="InterPro" id="IPR000352">
    <property type="entry name" value="Pep_chain_release_fac_I"/>
</dbReference>
<dbReference type="Gene3D" id="3.30.160.20">
    <property type="match status" value="1"/>
</dbReference>
<protein>
    <recommendedName>
        <fullName evidence="3">Prokaryotic-type class I peptide chain release factors domain-containing protein</fullName>
    </recommendedName>
</protein>
<dbReference type="PANTHER" id="PTHR47814:SF1">
    <property type="entry name" value="PEPTIDYL-TRNA HYDROLASE ARFB"/>
    <property type="match status" value="1"/>
</dbReference>
<dbReference type="PROSITE" id="PS00745">
    <property type="entry name" value="RF_PROK_I"/>
    <property type="match status" value="1"/>
</dbReference>
<gene>
    <name evidence="4" type="ORF">ABR69_08730</name>
</gene>
<feature type="compositionally biased region" description="Basic and acidic residues" evidence="2">
    <location>
        <begin position="107"/>
        <end position="117"/>
    </location>
</feature>
<dbReference type="AlphaFoldDB" id="A0A0R2SJ95"/>
<comment type="caution">
    <text evidence="4">The sequence shown here is derived from an EMBL/GenBank/DDBJ whole genome shotgun (WGS) entry which is preliminary data.</text>
</comment>
<comment type="similarity">
    <text evidence="1">Belongs to the prokaryotic/mitochondrial release factor family.</text>
</comment>
<evidence type="ECO:0000256" key="2">
    <source>
        <dbReference type="SAM" id="MobiDB-lite"/>
    </source>
</evidence>